<dbReference type="SUPFAM" id="SSF81548">
    <property type="entry name" value="Subunit XII of photosystem I reaction centre, PsaM"/>
    <property type="match status" value="1"/>
</dbReference>
<evidence type="ECO:0000313" key="8">
    <source>
        <dbReference type="EMBL" id="MEE3718613.1"/>
    </source>
</evidence>
<keyword evidence="6 7" id="KW-0472">Membrane</keyword>
<sequence length="32" mass="3276">MGISESQVLTALVVALFPAVLALLLGSALYNT</sequence>
<keyword evidence="2 7" id="KW-0812">Transmembrane</keyword>
<dbReference type="Proteomes" id="UP001333818">
    <property type="component" value="Unassembled WGS sequence"/>
</dbReference>
<dbReference type="EMBL" id="JAZBJZ010000085">
    <property type="protein sequence ID" value="MEE3718613.1"/>
    <property type="molecule type" value="Genomic_DNA"/>
</dbReference>
<comment type="similarity">
    <text evidence="7">Belongs to the PsaM family.</text>
</comment>
<protein>
    <recommendedName>
        <fullName evidence="7">Photosystem I reaction center subunit XII</fullName>
    </recommendedName>
    <alternativeName>
        <fullName evidence="7">PSI-M</fullName>
    </alternativeName>
</protein>
<keyword evidence="3 7" id="KW-0603">Photosystem I</keyword>
<evidence type="ECO:0000256" key="1">
    <source>
        <dbReference type="ARBA" id="ARBA00022531"/>
    </source>
</evidence>
<keyword evidence="1 7" id="KW-0602">Photosynthesis</keyword>
<dbReference type="GO" id="GO:0015979">
    <property type="term" value="P:photosynthesis"/>
    <property type="evidence" value="ECO:0007669"/>
    <property type="project" value="UniProtKB-UniRule"/>
</dbReference>
<dbReference type="InterPro" id="IPR010010">
    <property type="entry name" value="PSI_PsaM"/>
</dbReference>
<keyword evidence="9" id="KW-1185">Reference proteome</keyword>
<evidence type="ECO:0000256" key="7">
    <source>
        <dbReference type="HAMAP-Rule" id="MF_00828"/>
    </source>
</evidence>
<dbReference type="RefSeq" id="WP_330485047.1">
    <property type="nucleotide sequence ID" value="NZ_JAZBJZ010000085.1"/>
</dbReference>
<evidence type="ECO:0000256" key="2">
    <source>
        <dbReference type="ARBA" id="ARBA00022692"/>
    </source>
</evidence>
<comment type="subcellular location">
    <subcellularLocation>
        <location evidence="7">Cellular thylakoid membrane</location>
        <topology evidence="7">Single-pass membrane protein</topology>
    </subcellularLocation>
</comment>
<evidence type="ECO:0000313" key="9">
    <source>
        <dbReference type="Proteomes" id="UP001333818"/>
    </source>
</evidence>
<evidence type="ECO:0000256" key="5">
    <source>
        <dbReference type="ARBA" id="ARBA00023078"/>
    </source>
</evidence>
<dbReference type="HAMAP" id="MF_00828">
    <property type="entry name" value="PSI_PsaM"/>
    <property type="match status" value="1"/>
</dbReference>
<evidence type="ECO:0000256" key="6">
    <source>
        <dbReference type="ARBA" id="ARBA00023136"/>
    </source>
</evidence>
<name>A0AAW9Q5X2_9CYAN</name>
<dbReference type="NCBIfam" id="TIGR03053">
    <property type="entry name" value="PS_I_psaM"/>
    <property type="match status" value="1"/>
</dbReference>
<proteinExistence type="inferred from homology"/>
<organism evidence="8 9">
    <name type="scientific">Tumidithrix elongata BACA0141</name>
    <dbReference type="NCBI Taxonomy" id="2716417"/>
    <lineage>
        <taxon>Bacteria</taxon>
        <taxon>Bacillati</taxon>
        <taxon>Cyanobacteriota</taxon>
        <taxon>Cyanophyceae</taxon>
        <taxon>Pseudanabaenales</taxon>
        <taxon>Pseudanabaenaceae</taxon>
        <taxon>Tumidithrix</taxon>
        <taxon>Tumidithrix elongata</taxon>
    </lineage>
</organism>
<reference evidence="8" key="1">
    <citation type="submission" date="2024-01" db="EMBL/GenBank/DDBJ databases">
        <title>Bank of Algae and Cyanobacteria of the Azores (BACA) strain genomes.</title>
        <authorList>
            <person name="Luz R."/>
            <person name="Cordeiro R."/>
            <person name="Fonseca A."/>
            <person name="Goncalves V."/>
        </authorList>
    </citation>
    <scope>NUCLEOTIDE SEQUENCE</scope>
    <source>
        <strain evidence="8">BACA0141</strain>
    </source>
</reference>
<keyword evidence="4 7" id="KW-1133">Transmembrane helix</keyword>
<dbReference type="AlphaFoldDB" id="A0AAW9Q5X2"/>
<keyword evidence="5 7" id="KW-0793">Thylakoid</keyword>
<dbReference type="InterPro" id="IPR037279">
    <property type="entry name" value="PSI_PsaM_sf"/>
</dbReference>
<dbReference type="GO" id="GO:0009522">
    <property type="term" value="C:photosystem I"/>
    <property type="evidence" value="ECO:0007669"/>
    <property type="project" value="UniProtKB-KW"/>
</dbReference>
<gene>
    <name evidence="7 8" type="primary">psaM</name>
    <name evidence="8" type="ORF">V2H45_17875</name>
</gene>
<accession>A0AAW9Q5X2</accession>
<feature type="transmembrane region" description="Helical" evidence="7">
    <location>
        <begin position="6"/>
        <end position="30"/>
    </location>
</feature>
<evidence type="ECO:0000256" key="3">
    <source>
        <dbReference type="ARBA" id="ARBA00022836"/>
    </source>
</evidence>
<evidence type="ECO:0000256" key="4">
    <source>
        <dbReference type="ARBA" id="ARBA00022989"/>
    </source>
</evidence>
<dbReference type="GO" id="GO:0031676">
    <property type="term" value="C:plasma membrane-derived thylakoid membrane"/>
    <property type="evidence" value="ECO:0007669"/>
    <property type="project" value="UniProtKB-SubCell"/>
</dbReference>
<comment type="caution">
    <text evidence="8">The sequence shown here is derived from an EMBL/GenBank/DDBJ whole genome shotgun (WGS) entry which is preliminary data.</text>
</comment>
<dbReference type="Pfam" id="PF07465">
    <property type="entry name" value="PsaM"/>
    <property type="match status" value="1"/>
</dbReference>